<organism evidence="2 3">
    <name type="scientific">Nephila pilipes</name>
    <name type="common">Giant wood spider</name>
    <name type="synonym">Nephila maculata</name>
    <dbReference type="NCBI Taxonomy" id="299642"/>
    <lineage>
        <taxon>Eukaryota</taxon>
        <taxon>Metazoa</taxon>
        <taxon>Ecdysozoa</taxon>
        <taxon>Arthropoda</taxon>
        <taxon>Chelicerata</taxon>
        <taxon>Arachnida</taxon>
        <taxon>Araneae</taxon>
        <taxon>Araneomorphae</taxon>
        <taxon>Entelegynae</taxon>
        <taxon>Araneoidea</taxon>
        <taxon>Nephilidae</taxon>
        <taxon>Nephila</taxon>
    </lineage>
</organism>
<dbReference type="InterPro" id="IPR055469">
    <property type="entry name" value="DUF7041"/>
</dbReference>
<sequence>MATSKLATVVIPPFIKLVPALWFHMLEATYDLASPRPVKESTTKYYHVVVHLPPEIARVVRDVIMQLDSTDP</sequence>
<comment type="caution">
    <text evidence="2">The sequence shown here is derived from an EMBL/GenBank/DDBJ whole genome shotgun (WGS) entry which is preliminary data.</text>
</comment>
<evidence type="ECO:0000313" key="3">
    <source>
        <dbReference type="Proteomes" id="UP000887013"/>
    </source>
</evidence>
<dbReference type="Pfam" id="PF23055">
    <property type="entry name" value="DUF7041"/>
    <property type="match status" value="1"/>
</dbReference>
<reference evidence="2" key="1">
    <citation type="submission" date="2020-08" db="EMBL/GenBank/DDBJ databases">
        <title>Multicomponent nature underlies the extraordinary mechanical properties of spider dragline silk.</title>
        <authorList>
            <person name="Kono N."/>
            <person name="Nakamura H."/>
            <person name="Mori M."/>
            <person name="Yoshida Y."/>
            <person name="Ohtoshi R."/>
            <person name="Malay A.D."/>
            <person name="Moran D.A.P."/>
            <person name="Tomita M."/>
            <person name="Numata K."/>
            <person name="Arakawa K."/>
        </authorList>
    </citation>
    <scope>NUCLEOTIDE SEQUENCE</scope>
</reference>
<gene>
    <name evidence="2" type="primary">AVEN_208713_1</name>
    <name evidence="2" type="ORF">NPIL_155191</name>
</gene>
<dbReference type="EMBL" id="BMAW01094966">
    <property type="protein sequence ID" value="GFS68151.1"/>
    <property type="molecule type" value="Genomic_DNA"/>
</dbReference>
<dbReference type="OrthoDB" id="6433731at2759"/>
<accession>A0A8X6MMM9</accession>
<keyword evidence="3" id="KW-1185">Reference proteome</keyword>
<evidence type="ECO:0000259" key="1">
    <source>
        <dbReference type="Pfam" id="PF23055"/>
    </source>
</evidence>
<evidence type="ECO:0000313" key="2">
    <source>
        <dbReference type="EMBL" id="GFS68151.1"/>
    </source>
</evidence>
<name>A0A8X6MMM9_NEPPI</name>
<protein>
    <recommendedName>
        <fullName evidence="1">DUF7041 domain-containing protein</fullName>
    </recommendedName>
</protein>
<feature type="domain" description="DUF7041" evidence="1">
    <location>
        <begin position="11"/>
        <end position="71"/>
    </location>
</feature>
<dbReference type="AlphaFoldDB" id="A0A8X6MMM9"/>
<dbReference type="Proteomes" id="UP000887013">
    <property type="component" value="Unassembled WGS sequence"/>
</dbReference>
<proteinExistence type="predicted"/>